<evidence type="ECO:0000313" key="2">
    <source>
        <dbReference type="EMBL" id="NMF08674.1"/>
    </source>
</evidence>
<dbReference type="RefSeq" id="WP_168937354.1">
    <property type="nucleotide sequence ID" value="NZ_JABAGA010000001.1"/>
</dbReference>
<evidence type="ECO:0000313" key="3">
    <source>
        <dbReference type="Proteomes" id="UP000589552"/>
    </source>
</evidence>
<keyword evidence="1" id="KW-0812">Transmembrane</keyword>
<dbReference type="Proteomes" id="UP000589552">
    <property type="component" value="Unassembled WGS sequence"/>
</dbReference>
<protein>
    <submittedName>
        <fullName evidence="2">Uncharacterized protein</fullName>
    </submittedName>
</protein>
<feature type="transmembrane region" description="Helical" evidence="1">
    <location>
        <begin position="207"/>
        <end position="227"/>
    </location>
</feature>
<evidence type="ECO:0000256" key="1">
    <source>
        <dbReference type="SAM" id="Phobius"/>
    </source>
</evidence>
<accession>A0A7X9XSL3</accession>
<dbReference type="EMBL" id="JABAGA010000001">
    <property type="protein sequence ID" value="NMF08674.1"/>
    <property type="molecule type" value="Genomic_DNA"/>
</dbReference>
<proteinExistence type="predicted"/>
<feature type="transmembrane region" description="Helical" evidence="1">
    <location>
        <begin position="66"/>
        <end position="90"/>
    </location>
</feature>
<keyword evidence="1" id="KW-1133">Transmembrane helix</keyword>
<reference evidence="2 3" key="1">
    <citation type="submission" date="2020-04" db="EMBL/GenBank/DDBJ databases">
        <authorList>
            <person name="Hitch T.C.A."/>
            <person name="Wylensek D."/>
            <person name="Clavel T."/>
        </authorList>
    </citation>
    <scope>NUCLEOTIDE SEQUENCE [LARGE SCALE GENOMIC DNA]</scope>
    <source>
        <strain evidence="2 3">BL-383-APC-2I</strain>
    </source>
</reference>
<name>A0A7X9XSL3_9CORY</name>
<feature type="transmembrane region" description="Helical" evidence="1">
    <location>
        <begin position="233"/>
        <end position="254"/>
    </location>
</feature>
<gene>
    <name evidence="2" type="ORF">HF852_03470</name>
</gene>
<feature type="transmembrane region" description="Helical" evidence="1">
    <location>
        <begin position="139"/>
        <end position="158"/>
    </location>
</feature>
<feature type="transmembrane region" description="Helical" evidence="1">
    <location>
        <begin position="97"/>
        <end position="119"/>
    </location>
</feature>
<keyword evidence="1" id="KW-0472">Membrane</keyword>
<comment type="caution">
    <text evidence="2">The sequence shown here is derived from an EMBL/GenBank/DDBJ whole genome shotgun (WGS) entry which is preliminary data.</text>
</comment>
<dbReference type="AlphaFoldDB" id="A0A7X9XSL3"/>
<sequence>MDPRQPSRSGFPRAGFRRTGIPRLGLPRFALPELPHPAGLSGLARHWPAAVFVIALLASIDRDPARLTLVAFASALIFGSWALQMALNVVIRNLFPWWEAAVAATGVTAIVWLQLWLALPGMGFVDQMVDDPRLHAGSLAMALVLLPVATAFMVRLLWHVGVARVVADLGQAEFEAWAEEHARVARWYGDDGRDRVIRRRLERAVHWGPYAAGAVLTVAFGALAGLWPPAAQLLMGAMVFAAPWVLAPMVGHGWGRSRRDSRDAAPGA</sequence>
<organism evidence="2 3">
    <name type="scientific">Corynebacterium xerosis</name>
    <dbReference type="NCBI Taxonomy" id="1725"/>
    <lineage>
        <taxon>Bacteria</taxon>
        <taxon>Bacillati</taxon>
        <taxon>Actinomycetota</taxon>
        <taxon>Actinomycetes</taxon>
        <taxon>Mycobacteriales</taxon>
        <taxon>Corynebacteriaceae</taxon>
        <taxon>Corynebacterium</taxon>
    </lineage>
</organism>